<dbReference type="PANTHER" id="PTHR43201">
    <property type="entry name" value="ACYL-COA SYNTHETASE"/>
    <property type="match status" value="1"/>
</dbReference>
<dbReference type="SUPFAM" id="SSF56801">
    <property type="entry name" value="Acetyl-CoA synthetase-like"/>
    <property type="match status" value="1"/>
</dbReference>
<evidence type="ECO:0000313" key="5">
    <source>
        <dbReference type="EMBL" id="GGB27091.1"/>
    </source>
</evidence>
<evidence type="ECO:0000256" key="1">
    <source>
        <dbReference type="ARBA" id="ARBA00006432"/>
    </source>
</evidence>
<evidence type="ECO:0000256" key="2">
    <source>
        <dbReference type="ARBA" id="ARBA00022598"/>
    </source>
</evidence>
<dbReference type="GO" id="GO:0031956">
    <property type="term" value="F:medium-chain fatty acid-CoA ligase activity"/>
    <property type="evidence" value="ECO:0007669"/>
    <property type="project" value="TreeGrafter"/>
</dbReference>
<keyword evidence="6" id="KW-1185">Reference proteome</keyword>
<evidence type="ECO:0000313" key="6">
    <source>
        <dbReference type="Proteomes" id="UP000621454"/>
    </source>
</evidence>
<dbReference type="GO" id="GO:0006631">
    <property type="term" value="P:fatty acid metabolic process"/>
    <property type="evidence" value="ECO:0007669"/>
    <property type="project" value="TreeGrafter"/>
</dbReference>
<dbReference type="InterPro" id="IPR042099">
    <property type="entry name" value="ANL_N_sf"/>
</dbReference>
<dbReference type="Pfam" id="PF00501">
    <property type="entry name" value="AMP-binding"/>
    <property type="match status" value="1"/>
</dbReference>
<dbReference type="InterPro" id="IPR000873">
    <property type="entry name" value="AMP-dep_synth/lig_dom"/>
</dbReference>
<gene>
    <name evidence="5" type="ORF">GCM10011489_14040</name>
</gene>
<feature type="domain" description="AMP-dependent synthetase/ligase" evidence="3">
    <location>
        <begin position="12"/>
        <end position="368"/>
    </location>
</feature>
<sequence>MSNLVSRLWSIAENTPERIALRDQSRTITYGQLREQIASTADHYSSIGVRRDDRVVFIAPSIPEFVVTYYALHALGATVITMNVMSTRPEIDYVVGDSGATTLIAWHECADALRGVADDRGLTFVAVAPLALGAEEESHHDSARSAAVADAYVDRSDDDVAMVLYTSGTTGRPKGAALTVSNINAIPDAFRPALKLTPDDRWATALPLFHCFGQGVVMHTALSFGCSLSLLSPFTPNGFMDMLRDHHTTIACGVPTMWNAMLQAADDRSPDDFASLRLACSGGAALPAEVIRAFSEQFGATILEGYGLTETAGTATFHNLDRGPKVATVGSALPGFSVEARDTDGHRVPEGEVGEIFISGPTVMRGYWNRPDATATTLVDGWLATGDLGTIDADGDIRIVDRTKDLIIRGGYNVYPREVEEILYEHPDIVEVAVIGVPHAHYGEEVAAVIAPRPGATIDTDALRTWAKERLSAYKVPRIFTFVDELPKGATGKILKRAIDRDSVGAVTQ</sequence>
<organism evidence="5 6">
    <name type="scientific">Gordonia jinhuaensis</name>
    <dbReference type="NCBI Taxonomy" id="1517702"/>
    <lineage>
        <taxon>Bacteria</taxon>
        <taxon>Bacillati</taxon>
        <taxon>Actinomycetota</taxon>
        <taxon>Actinomycetes</taxon>
        <taxon>Mycobacteriales</taxon>
        <taxon>Gordoniaceae</taxon>
        <taxon>Gordonia</taxon>
    </lineage>
</organism>
<dbReference type="RefSeq" id="WP_188585888.1">
    <property type="nucleotide sequence ID" value="NZ_BMGC01000007.1"/>
</dbReference>
<dbReference type="EMBL" id="BMGC01000007">
    <property type="protein sequence ID" value="GGB27091.1"/>
    <property type="molecule type" value="Genomic_DNA"/>
</dbReference>
<reference evidence="5" key="2">
    <citation type="submission" date="2020-09" db="EMBL/GenBank/DDBJ databases">
        <authorList>
            <person name="Sun Q."/>
            <person name="Zhou Y."/>
        </authorList>
    </citation>
    <scope>NUCLEOTIDE SEQUENCE</scope>
    <source>
        <strain evidence="5">CGMCC 1.12827</strain>
    </source>
</reference>
<dbReference type="PROSITE" id="PS00455">
    <property type="entry name" value="AMP_BINDING"/>
    <property type="match status" value="1"/>
</dbReference>
<name>A0A916WRA9_9ACTN</name>
<comment type="caution">
    <text evidence="5">The sequence shown here is derived from an EMBL/GenBank/DDBJ whole genome shotgun (WGS) entry which is preliminary data.</text>
</comment>
<dbReference type="FunFam" id="3.30.300.30:FF:000008">
    <property type="entry name" value="2,3-dihydroxybenzoate-AMP ligase"/>
    <property type="match status" value="1"/>
</dbReference>
<evidence type="ECO:0000259" key="4">
    <source>
        <dbReference type="Pfam" id="PF13193"/>
    </source>
</evidence>
<dbReference type="Pfam" id="PF13193">
    <property type="entry name" value="AMP-binding_C"/>
    <property type="match status" value="1"/>
</dbReference>
<evidence type="ECO:0000259" key="3">
    <source>
        <dbReference type="Pfam" id="PF00501"/>
    </source>
</evidence>
<dbReference type="AlphaFoldDB" id="A0A916WRA9"/>
<dbReference type="PANTHER" id="PTHR43201:SF5">
    <property type="entry name" value="MEDIUM-CHAIN ACYL-COA LIGASE ACSF2, MITOCHONDRIAL"/>
    <property type="match status" value="1"/>
</dbReference>
<reference evidence="5" key="1">
    <citation type="journal article" date="2014" name="Int. J. Syst. Evol. Microbiol.">
        <title>Complete genome sequence of Corynebacterium casei LMG S-19264T (=DSM 44701T), isolated from a smear-ripened cheese.</title>
        <authorList>
            <consortium name="US DOE Joint Genome Institute (JGI-PGF)"/>
            <person name="Walter F."/>
            <person name="Albersmeier A."/>
            <person name="Kalinowski J."/>
            <person name="Ruckert C."/>
        </authorList>
    </citation>
    <scope>NUCLEOTIDE SEQUENCE</scope>
    <source>
        <strain evidence="5">CGMCC 1.12827</strain>
    </source>
</reference>
<dbReference type="Gene3D" id="3.30.300.30">
    <property type="match status" value="1"/>
</dbReference>
<dbReference type="InterPro" id="IPR020845">
    <property type="entry name" value="AMP-binding_CS"/>
</dbReference>
<proteinExistence type="inferred from homology"/>
<accession>A0A916WRA9</accession>
<dbReference type="InterPro" id="IPR045851">
    <property type="entry name" value="AMP-bd_C_sf"/>
</dbReference>
<protein>
    <submittedName>
        <fullName evidence="5">Long-chain-fatty-acid--CoA ligase</fullName>
    </submittedName>
</protein>
<dbReference type="Proteomes" id="UP000621454">
    <property type="component" value="Unassembled WGS sequence"/>
</dbReference>
<dbReference type="Gene3D" id="3.40.50.12780">
    <property type="entry name" value="N-terminal domain of ligase-like"/>
    <property type="match status" value="1"/>
</dbReference>
<dbReference type="InterPro" id="IPR025110">
    <property type="entry name" value="AMP-bd_C"/>
</dbReference>
<feature type="domain" description="AMP-binding enzyme C-terminal" evidence="4">
    <location>
        <begin position="418"/>
        <end position="493"/>
    </location>
</feature>
<keyword evidence="2 5" id="KW-0436">Ligase</keyword>
<comment type="similarity">
    <text evidence="1">Belongs to the ATP-dependent AMP-binding enzyme family.</text>
</comment>